<keyword evidence="2" id="KW-1185">Reference proteome</keyword>
<accession>A0ABS2WT15</accession>
<comment type="caution">
    <text evidence="1">The sequence shown here is derived from an EMBL/GenBank/DDBJ whole genome shotgun (WGS) entry which is preliminary data.</text>
</comment>
<reference evidence="1 2" key="2">
    <citation type="submission" date="2021-02" db="EMBL/GenBank/DDBJ databases">
        <title>Sulfurospirillum tamanensis sp. nov.</title>
        <authorList>
            <person name="Frolova A."/>
            <person name="Merkel A."/>
            <person name="Slobodkin A."/>
        </authorList>
    </citation>
    <scope>NUCLEOTIDE SEQUENCE [LARGE SCALE GENOMIC DNA]</scope>
    <source>
        <strain evidence="1 2">T05b</strain>
    </source>
</reference>
<dbReference type="EMBL" id="JAFHKK010000013">
    <property type="protein sequence ID" value="MBN2964523.1"/>
    <property type="molecule type" value="Genomic_DNA"/>
</dbReference>
<name>A0ABS2WT15_9BACT</name>
<evidence type="ECO:0000313" key="1">
    <source>
        <dbReference type="EMBL" id="MBN2964523.1"/>
    </source>
</evidence>
<gene>
    <name evidence="1" type="ORF">JWV37_07005</name>
</gene>
<organism evidence="1 2">
    <name type="scientific">Sulfurospirillum tamanense</name>
    <dbReference type="NCBI Taxonomy" id="2813362"/>
    <lineage>
        <taxon>Bacteria</taxon>
        <taxon>Pseudomonadati</taxon>
        <taxon>Campylobacterota</taxon>
        <taxon>Epsilonproteobacteria</taxon>
        <taxon>Campylobacterales</taxon>
        <taxon>Sulfurospirillaceae</taxon>
        <taxon>Sulfurospirillum</taxon>
    </lineage>
</organism>
<protein>
    <submittedName>
        <fullName evidence="1">TIGR02757 family protein</fullName>
    </submittedName>
</protein>
<evidence type="ECO:0000313" key="2">
    <source>
        <dbReference type="Proteomes" id="UP000703590"/>
    </source>
</evidence>
<dbReference type="NCBIfam" id="TIGR02757">
    <property type="entry name" value="TIGR02757 family protein"/>
    <property type="match status" value="1"/>
</dbReference>
<dbReference type="Pfam" id="PF09674">
    <property type="entry name" value="DUF2400"/>
    <property type="match status" value="1"/>
</dbReference>
<sequence length="251" mass="28943">MKMKTTLKTRLDKEAQKRNVASELLPTASPDPMWIAKQHKDEFSALVCALFAYGNARAIVNFLAQFPFEALHVKSEAEFGAFEWKPYRFQTAKDVEAFTLGLWRLKQNHSLNALFLEGYNAHQNVAEGVRILVDMLHESVPHVSRGLAFLLGKPFTCKPKSPLKRWMLYLRWMVRKDAIDLGLWKGVAPRDLLMPLDTHTFKVAHSLGLLKRKSYDFRAAEELTENLRVFDFDDPVKYDFALFRLGQERGI</sequence>
<reference evidence="1 2" key="3">
    <citation type="submission" date="2021-02" db="EMBL/GenBank/DDBJ databases">
        <authorList>
            <person name="Merkel A.Y."/>
        </authorList>
    </citation>
    <scope>NUCLEOTIDE SEQUENCE [LARGE SCALE GENOMIC DNA]</scope>
    <source>
        <strain evidence="1 2">T05b</strain>
    </source>
</reference>
<reference evidence="2" key="1">
    <citation type="submission" date="2021-02" db="EMBL/GenBank/DDBJ databases">
        <title>Sulfurospirillum tamanensis sp. nov.</title>
        <authorList>
            <person name="Merkel A.Y."/>
        </authorList>
    </citation>
    <scope>NUCLEOTIDE SEQUENCE [LARGE SCALE GENOMIC DNA]</scope>
    <source>
        <strain evidence="2">T05b</strain>
    </source>
</reference>
<dbReference type="Proteomes" id="UP000703590">
    <property type="component" value="Unassembled WGS sequence"/>
</dbReference>
<proteinExistence type="predicted"/>
<dbReference type="InterPro" id="IPR014127">
    <property type="entry name" value="CHP02757"/>
</dbReference>